<dbReference type="InterPro" id="IPR002921">
    <property type="entry name" value="Fungal_lipase-type"/>
</dbReference>
<organism evidence="2 3">
    <name type="scientific">Ananas comosus</name>
    <name type="common">Pineapple</name>
    <name type="synonym">Ananas ananas</name>
    <dbReference type="NCBI Taxonomy" id="4615"/>
    <lineage>
        <taxon>Eukaryota</taxon>
        <taxon>Viridiplantae</taxon>
        <taxon>Streptophyta</taxon>
        <taxon>Embryophyta</taxon>
        <taxon>Tracheophyta</taxon>
        <taxon>Spermatophyta</taxon>
        <taxon>Magnoliopsida</taxon>
        <taxon>Liliopsida</taxon>
        <taxon>Poales</taxon>
        <taxon>Bromeliaceae</taxon>
        <taxon>Bromelioideae</taxon>
        <taxon>Ananas</taxon>
    </lineage>
</organism>
<dbReference type="GO" id="GO:0006629">
    <property type="term" value="P:lipid metabolic process"/>
    <property type="evidence" value="ECO:0007669"/>
    <property type="project" value="InterPro"/>
</dbReference>
<dbReference type="SUPFAM" id="SSF53474">
    <property type="entry name" value="alpha/beta-Hydrolases"/>
    <property type="match status" value="1"/>
</dbReference>
<dbReference type="AlphaFoldDB" id="A0A199VTA3"/>
<evidence type="ECO:0000259" key="1">
    <source>
        <dbReference type="Pfam" id="PF01764"/>
    </source>
</evidence>
<name>A0A199VTA3_ANACO</name>
<dbReference type="Pfam" id="PF01764">
    <property type="entry name" value="Lipase_3"/>
    <property type="match status" value="1"/>
</dbReference>
<dbReference type="STRING" id="4615.A0A199VTA3"/>
<gene>
    <name evidence="2" type="ORF">ACMD2_24684</name>
</gene>
<protein>
    <recommendedName>
        <fullName evidence="1">Fungal lipase-type domain-containing protein</fullName>
    </recommendedName>
</protein>
<evidence type="ECO:0000313" key="3">
    <source>
        <dbReference type="Proteomes" id="UP000092600"/>
    </source>
</evidence>
<feature type="domain" description="Fungal lipase-type" evidence="1">
    <location>
        <begin position="10"/>
        <end position="89"/>
    </location>
</feature>
<proteinExistence type="predicted"/>
<dbReference type="Gene3D" id="3.40.50.1820">
    <property type="entry name" value="alpha/beta hydrolase"/>
    <property type="match status" value="1"/>
</dbReference>
<dbReference type="PANTHER" id="PTHR47759">
    <property type="entry name" value="OS04G0509100 PROTEIN"/>
    <property type="match status" value="1"/>
</dbReference>
<dbReference type="Proteomes" id="UP000092600">
    <property type="component" value="Unassembled WGS sequence"/>
</dbReference>
<comment type="caution">
    <text evidence="2">The sequence shown here is derived from an EMBL/GenBank/DDBJ whole genome shotgun (WGS) entry which is preliminary data.</text>
</comment>
<reference evidence="2 3" key="1">
    <citation type="journal article" date="2016" name="DNA Res.">
        <title>The draft genome of MD-2 pineapple using hybrid error correction of long reads.</title>
        <authorList>
            <person name="Redwan R.M."/>
            <person name="Saidin A."/>
            <person name="Kumar S.V."/>
        </authorList>
    </citation>
    <scope>NUCLEOTIDE SEQUENCE [LARGE SCALE GENOMIC DNA]</scope>
    <source>
        <strain evidence="3">cv. MD2</strain>
        <tissue evidence="2">Leaf</tissue>
    </source>
</reference>
<dbReference type="InterPro" id="IPR029058">
    <property type="entry name" value="AB_hydrolase_fold"/>
</dbReference>
<sequence length="202" mass="22895">MMIPRHGLISVTMYNFGSPRVGNRKFAEVYNAIEYIVLNQRGEFIGVLYVTFISIEHVGPNSVSFYYIQKVKDSWRVVNHRDIIPTVPRLMGYCHVAEPVYLAVHGLKEALMNREVLSDGYQGDVIGEFTPDLLVSEFMKGEKQLVEKILQTEINLLRSIRDGTALMQHMEDFYYVALLESVRSKYQIANGANSSEGPSLAA</sequence>
<evidence type="ECO:0000313" key="2">
    <source>
        <dbReference type="EMBL" id="OAY80156.1"/>
    </source>
</evidence>
<accession>A0A199VTA3</accession>
<dbReference type="PANTHER" id="PTHR47759:SF2">
    <property type="entry name" value="TRIGLYCERIDE LIPASE"/>
    <property type="match status" value="1"/>
</dbReference>
<dbReference type="EMBL" id="LSRQ01000939">
    <property type="protein sequence ID" value="OAY80156.1"/>
    <property type="molecule type" value="Genomic_DNA"/>
</dbReference>